<dbReference type="EMBL" id="JBAHYK010000620">
    <property type="protein sequence ID" value="KAL0572516.1"/>
    <property type="molecule type" value="Genomic_DNA"/>
</dbReference>
<evidence type="ECO:0000313" key="2">
    <source>
        <dbReference type="Proteomes" id="UP001465976"/>
    </source>
</evidence>
<evidence type="ECO:0000313" key="1">
    <source>
        <dbReference type="EMBL" id="KAL0572516.1"/>
    </source>
</evidence>
<accession>A0ABR3FB19</accession>
<reference evidence="1 2" key="1">
    <citation type="submission" date="2024-02" db="EMBL/GenBank/DDBJ databases">
        <title>A draft genome for the cacao thread blight pathogen Marasmius crinis-equi.</title>
        <authorList>
            <person name="Cohen S.P."/>
            <person name="Baruah I.K."/>
            <person name="Amoako-Attah I."/>
            <person name="Bukari Y."/>
            <person name="Meinhardt L.W."/>
            <person name="Bailey B.A."/>
        </authorList>
    </citation>
    <scope>NUCLEOTIDE SEQUENCE [LARGE SCALE GENOMIC DNA]</scope>
    <source>
        <strain evidence="1 2">GH-76</strain>
    </source>
</reference>
<sequence>MSPGSSKFSRRYLRPSSILRHSQHFRGARHVAIGDHTNLSSVQGDQKIYVNTEGKKKRSIVGTEEEEAEFAEFHEITRGDIIAVQTVYCGVIEHYDNEQQKWVKWGEQTVITGKVVAGGMASKCTVVSYSGEGAEERWRSDFWQLSGARRADKAQLVAINRSSIPMHVILGDLVPAAHLWDQVGAIGRHHLGALTEQMGCWSNLWLDTSRGVFCRGPKGPECTKLVWDMEELPLDAELLQEDVMLRHLISRKLDRQAIYTLARSSYGELSQVKVGRPTIISARTNTILAVGNVHWASSGFGERVELPDGTTRLTLLPGIACNLDMYLNGDIWSAWAAQALRVFHAHRVSLEGDLCEYKLIIPWNLKPEGKLLNSRVIQRRRRKYPIYLLIPPFSTSAFWSFDTNGQTPLSNNLCQYLGLPVRLVQEPYELSWETSTYQRLRDHQTARGFDPTATDFAQQNGYPIFDIVNQPLPSRFEELDNTETMEIFPFVTQQDTARAESVTEPTDFSLGILFGDTQPVGYPVPLDLSGISTNNFVVPAQTDSTETKNKVTKSTNIWSSLMSRFSWAAVDNLDIHAAGF</sequence>
<gene>
    <name evidence="1" type="ORF">V5O48_009442</name>
</gene>
<proteinExistence type="predicted"/>
<comment type="caution">
    <text evidence="1">The sequence shown here is derived from an EMBL/GenBank/DDBJ whole genome shotgun (WGS) entry which is preliminary data.</text>
</comment>
<protein>
    <submittedName>
        <fullName evidence="1">Uncharacterized protein</fullName>
    </submittedName>
</protein>
<dbReference type="Proteomes" id="UP001465976">
    <property type="component" value="Unassembled WGS sequence"/>
</dbReference>
<name>A0ABR3FB19_9AGAR</name>
<organism evidence="1 2">
    <name type="scientific">Marasmius crinis-equi</name>
    <dbReference type="NCBI Taxonomy" id="585013"/>
    <lineage>
        <taxon>Eukaryota</taxon>
        <taxon>Fungi</taxon>
        <taxon>Dikarya</taxon>
        <taxon>Basidiomycota</taxon>
        <taxon>Agaricomycotina</taxon>
        <taxon>Agaricomycetes</taxon>
        <taxon>Agaricomycetidae</taxon>
        <taxon>Agaricales</taxon>
        <taxon>Marasmiineae</taxon>
        <taxon>Marasmiaceae</taxon>
        <taxon>Marasmius</taxon>
    </lineage>
</organism>
<keyword evidence="2" id="KW-1185">Reference proteome</keyword>